<dbReference type="InterPro" id="IPR008823">
    <property type="entry name" value="RuvB_wg_C"/>
</dbReference>
<dbReference type="InterPro" id="IPR004605">
    <property type="entry name" value="DNA_helicase_Holl-junc_RuvB"/>
</dbReference>
<protein>
    <submittedName>
        <fullName evidence="2">Holliday junction ATP-dependent DNA helicase RuvB</fullName>
        <ecNumber evidence="2">3.6.4.12</ecNumber>
    </submittedName>
</protein>
<keyword evidence="2" id="KW-0067">ATP-binding</keyword>
<organism evidence="2">
    <name type="scientific">candidate division TA06 bacterium ADurb.Bin417</name>
    <dbReference type="NCBI Taxonomy" id="1852828"/>
    <lineage>
        <taxon>Bacteria</taxon>
        <taxon>Bacteria division TA06</taxon>
    </lineage>
</organism>
<dbReference type="InterPro" id="IPR036390">
    <property type="entry name" value="WH_DNA-bd_sf"/>
</dbReference>
<dbReference type="AlphaFoldDB" id="A0A1V5MID6"/>
<dbReference type="SUPFAM" id="SSF46785">
    <property type="entry name" value="Winged helix' DNA-binding domain"/>
    <property type="match status" value="1"/>
</dbReference>
<accession>A0A1V5MID6</accession>
<sequence>MPWKKRSKVRKDLKVAQDTLDADHYGLEKVKQRILEVIISKFSGGPVGIKTLAVAVGEEPDTLEEVYEPFLVREGYLERTLKGRRSTLRAYQHLGLEPPPAAGDGQNRLL</sequence>
<feature type="domain" description="RuvB winged helix C-terminal" evidence="1">
    <location>
        <begin position="24"/>
        <end position="94"/>
    </location>
</feature>
<dbReference type="GO" id="GO:0003677">
    <property type="term" value="F:DNA binding"/>
    <property type="evidence" value="ECO:0007669"/>
    <property type="project" value="InterPro"/>
</dbReference>
<dbReference type="GO" id="GO:0009378">
    <property type="term" value="F:four-way junction helicase activity"/>
    <property type="evidence" value="ECO:0007669"/>
    <property type="project" value="InterPro"/>
</dbReference>
<keyword evidence="2" id="KW-0547">Nucleotide-binding</keyword>
<keyword evidence="2" id="KW-0347">Helicase</keyword>
<dbReference type="Gene3D" id="1.10.10.10">
    <property type="entry name" value="Winged helix-like DNA-binding domain superfamily/Winged helix DNA-binding domain"/>
    <property type="match status" value="1"/>
</dbReference>
<evidence type="ECO:0000313" key="2">
    <source>
        <dbReference type="EMBL" id="OPZ92956.1"/>
    </source>
</evidence>
<dbReference type="PANTHER" id="PTHR42848">
    <property type="match status" value="1"/>
</dbReference>
<proteinExistence type="predicted"/>
<dbReference type="GO" id="GO:0005524">
    <property type="term" value="F:ATP binding"/>
    <property type="evidence" value="ECO:0007669"/>
    <property type="project" value="InterPro"/>
</dbReference>
<dbReference type="InterPro" id="IPR036388">
    <property type="entry name" value="WH-like_DNA-bd_sf"/>
</dbReference>
<dbReference type="EMBL" id="MWAK01000055">
    <property type="protein sequence ID" value="OPZ92956.1"/>
    <property type="molecule type" value="Genomic_DNA"/>
</dbReference>
<reference evidence="2" key="1">
    <citation type="submission" date="2017-02" db="EMBL/GenBank/DDBJ databases">
        <title>Delving into the versatile metabolic prowess of the omnipresent phylum Bacteroidetes.</title>
        <authorList>
            <person name="Nobu M.K."/>
            <person name="Mei R."/>
            <person name="Narihiro T."/>
            <person name="Kuroda K."/>
            <person name="Liu W.-T."/>
        </authorList>
    </citation>
    <scope>NUCLEOTIDE SEQUENCE</scope>
    <source>
        <strain evidence="2">ADurb.Bin417</strain>
    </source>
</reference>
<dbReference type="PANTHER" id="PTHR42848:SF1">
    <property type="entry name" value="HOLLIDAY JUNCTION BRANCH MIGRATION COMPLEX SUBUNIT RUVB"/>
    <property type="match status" value="1"/>
</dbReference>
<keyword evidence="2" id="KW-0378">Hydrolase</keyword>
<dbReference type="GO" id="GO:0016787">
    <property type="term" value="F:hydrolase activity"/>
    <property type="evidence" value="ECO:0007669"/>
    <property type="project" value="UniProtKB-KW"/>
</dbReference>
<dbReference type="EC" id="3.6.4.12" evidence="2"/>
<evidence type="ECO:0000259" key="1">
    <source>
        <dbReference type="Pfam" id="PF05491"/>
    </source>
</evidence>
<gene>
    <name evidence="2" type="primary">ruvB</name>
    <name evidence="2" type="ORF">BWY73_00559</name>
</gene>
<dbReference type="GO" id="GO:0006281">
    <property type="term" value="P:DNA repair"/>
    <property type="evidence" value="ECO:0007669"/>
    <property type="project" value="InterPro"/>
</dbReference>
<dbReference type="Proteomes" id="UP000485484">
    <property type="component" value="Unassembled WGS sequence"/>
</dbReference>
<comment type="caution">
    <text evidence="2">The sequence shown here is derived from an EMBL/GenBank/DDBJ whole genome shotgun (WGS) entry which is preliminary data.</text>
</comment>
<dbReference type="GO" id="GO:0006310">
    <property type="term" value="P:DNA recombination"/>
    <property type="evidence" value="ECO:0007669"/>
    <property type="project" value="InterPro"/>
</dbReference>
<name>A0A1V5MID6_UNCT6</name>
<dbReference type="Pfam" id="PF05491">
    <property type="entry name" value="WHD_RuvB"/>
    <property type="match status" value="1"/>
</dbReference>